<evidence type="ECO:0000313" key="1">
    <source>
        <dbReference type="EMBL" id="SNY44510.1"/>
    </source>
</evidence>
<dbReference type="AlphaFoldDB" id="A0A285I951"/>
<evidence type="ECO:0000313" key="2">
    <source>
        <dbReference type="Proteomes" id="UP000219573"/>
    </source>
</evidence>
<organism evidence="1 2">
    <name type="scientific">Orenia metallireducens</name>
    <dbReference type="NCBI Taxonomy" id="1413210"/>
    <lineage>
        <taxon>Bacteria</taxon>
        <taxon>Bacillati</taxon>
        <taxon>Bacillota</taxon>
        <taxon>Clostridia</taxon>
        <taxon>Halanaerobiales</taxon>
        <taxon>Halobacteroidaceae</taxon>
        <taxon>Orenia</taxon>
    </lineage>
</organism>
<keyword evidence="2" id="KW-1185">Reference proteome</keyword>
<gene>
    <name evidence="1" type="ORF">SAMN06265827_13443</name>
</gene>
<protein>
    <submittedName>
        <fullName evidence="1">Uncharacterized protein</fullName>
    </submittedName>
</protein>
<dbReference type="EMBL" id="OBDZ01000034">
    <property type="protein sequence ID" value="SNY44510.1"/>
    <property type="molecule type" value="Genomic_DNA"/>
</dbReference>
<sequence length="55" mass="6674">MRERVKKEFFAEISTKELLEELKKRVGEVSKETINKFFNQNYIGQQIEKDTTRHK</sequence>
<reference evidence="2" key="1">
    <citation type="submission" date="2017-09" db="EMBL/GenBank/DDBJ databases">
        <authorList>
            <person name="Varghese N."/>
            <person name="Submissions S."/>
        </authorList>
    </citation>
    <scope>NUCLEOTIDE SEQUENCE [LARGE SCALE GENOMIC DNA]</scope>
    <source>
        <strain evidence="2">MSL47</strain>
    </source>
</reference>
<dbReference type="RefSeq" id="WP_172431990.1">
    <property type="nucleotide sequence ID" value="NZ_OBDZ01000034.1"/>
</dbReference>
<dbReference type="Proteomes" id="UP000219573">
    <property type="component" value="Unassembled WGS sequence"/>
</dbReference>
<proteinExistence type="predicted"/>
<name>A0A285I951_9FIRM</name>
<accession>A0A285I951</accession>